<sequence length="82" mass="9208">MNNILNELARVGVTHEKTEDAFSFAGEVYSRFKFLFQSGESELRQLELVTTLFDHVAVECVNDIVKLSCEDVRPGSVGETLK</sequence>
<dbReference type="RefSeq" id="YP_010797116.1">
    <property type="nucleotide sequence ID" value="NC_076129.1"/>
</dbReference>
<evidence type="ECO:0000313" key="4">
    <source>
        <dbReference type="Proteomes" id="UP000103899"/>
    </source>
</evidence>
<organism evidence="3 4">
    <name type="scientific">miniopterid betaherpesvirus 1</name>
    <dbReference type="NCBI Taxonomy" id="3070189"/>
    <lineage>
        <taxon>Viruses</taxon>
        <taxon>Duplodnaviria</taxon>
        <taxon>Heunggongvirae</taxon>
        <taxon>Peploviricota</taxon>
        <taxon>Herviviricetes</taxon>
        <taxon>Herpesvirales</taxon>
        <taxon>Orthoherpesviridae</taxon>
        <taxon>Betaherpesvirinae</taxon>
        <taxon>Quwivirus</taxon>
        <taxon>Quwivirus miniopteridbeta1</taxon>
    </lineage>
</organism>
<dbReference type="Proteomes" id="UP000103899">
    <property type="component" value="Segment"/>
</dbReference>
<dbReference type="EMBL" id="JQ805139">
    <property type="protein sequence ID" value="AFK83928.1"/>
    <property type="molecule type" value="Genomic_DNA"/>
</dbReference>
<dbReference type="GeneID" id="80534819"/>
<reference evidence="3 4" key="1">
    <citation type="journal article" date="2012" name="J. Virol.">
        <title>A Novel Bat Herpesvirus Encodes Homologues of Major Histocompatibility Complex Classes I and II, C-Type Lectin, and a Unique Family of Immune-Related Genes.</title>
        <authorList>
            <person name="Zhang H."/>
            <person name="Todd S."/>
            <person name="Tachedjian M."/>
            <person name="Barr J.A."/>
            <person name="Luo M."/>
            <person name="Yu M."/>
            <person name="Marsh G.A."/>
            <person name="Crameri G."/>
            <person name="Wang L.F."/>
        </authorList>
    </citation>
    <scope>NUCLEOTIDE SEQUENCE [LARGE SCALE GENOMIC DNA]</scope>
    <source>
        <strain evidence="3">B7D8</strain>
    </source>
</reference>
<keyword evidence="4" id="KW-1185">Reference proteome</keyword>
<proteinExistence type="inferred from homology"/>
<evidence type="ECO:0000313" key="3">
    <source>
        <dbReference type="EMBL" id="AFK83928.1"/>
    </source>
</evidence>
<comment type="similarity">
    <text evidence="1">Belongs to the herpesviridae UL91 family.</text>
</comment>
<protein>
    <submittedName>
        <fullName evidence="3">B91</fullName>
    </submittedName>
</protein>
<accession>I3VQ84</accession>
<dbReference type="Pfam" id="PF17442">
    <property type="entry name" value="U62_UL91"/>
    <property type="match status" value="1"/>
</dbReference>
<evidence type="ECO:0000259" key="2">
    <source>
        <dbReference type="Pfam" id="PF17442"/>
    </source>
</evidence>
<dbReference type="InterPro" id="IPR035385">
    <property type="entry name" value="U62/UL91"/>
</dbReference>
<dbReference type="KEGG" id="vg:80534819"/>
<feature type="domain" description="Herpesvirus U62/UL91 functional" evidence="2">
    <location>
        <begin position="1"/>
        <end position="65"/>
    </location>
</feature>
<evidence type="ECO:0000256" key="1">
    <source>
        <dbReference type="ARBA" id="ARBA00008288"/>
    </source>
</evidence>
<name>I3VQ84_9BETA</name>